<dbReference type="RefSeq" id="WP_171606832.1">
    <property type="nucleotide sequence ID" value="NZ_WHPF01000003.1"/>
</dbReference>
<feature type="transmembrane region" description="Helical" evidence="2">
    <location>
        <begin position="115"/>
        <end position="135"/>
    </location>
</feature>
<evidence type="ECO:0000259" key="3">
    <source>
        <dbReference type="Pfam" id="PF02719"/>
    </source>
</evidence>
<dbReference type="InterPro" id="IPR036291">
    <property type="entry name" value="NAD(P)-bd_dom_sf"/>
</dbReference>
<dbReference type="Gene3D" id="3.40.50.720">
    <property type="entry name" value="NAD(P)-binding Rossmann-like Domain"/>
    <property type="match status" value="2"/>
</dbReference>
<organism evidence="4 5">
    <name type="scientific">Limnovirga soli</name>
    <dbReference type="NCBI Taxonomy" id="2656915"/>
    <lineage>
        <taxon>Bacteria</taxon>
        <taxon>Pseudomonadati</taxon>
        <taxon>Bacteroidota</taxon>
        <taxon>Chitinophagia</taxon>
        <taxon>Chitinophagales</taxon>
        <taxon>Chitinophagaceae</taxon>
        <taxon>Limnovirga</taxon>
    </lineage>
</organism>
<reference evidence="4" key="1">
    <citation type="submission" date="2019-10" db="EMBL/GenBank/DDBJ databases">
        <title>Draft genome sequence of Panacibacter sp. KCS-6.</title>
        <authorList>
            <person name="Yim K.J."/>
        </authorList>
    </citation>
    <scope>NUCLEOTIDE SEQUENCE</scope>
    <source>
        <strain evidence="4">KCS-6</strain>
    </source>
</reference>
<dbReference type="AlphaFoldDB" id="A0A8J8JSM6"/>
<keyword evidence="2" id="KW-0472">Membrane</keyword>
<dbReference type="InterPro" id="IPR051203">
    <property type="entry name" value="Polysaccharide_Synthase-Rel"/>
</dbReference>
<name>A0A8J8JSM6_9BACT</name>
<comment type="caution">
    <text evidence="4">The sequence shown here is derived from an EMBL/GenBank/DDBJ whole genome shotgun (WGS) entry which is preliminary data.</text>
</comment>
<proteinExistence type="inferred from homology"/>
<sequence>MSWSTILKLGYTPRWVVVLMDFFLSMFSIILSFLLYYKLKTDALSSAQFTRGVAITLAFYTISFFLIKSYKEIIRHATYQSVFKIFLVALLANGSLLAVNLLFGKQMKLHTLPNVVIIINFFISFFMMGGSRVFIKNLFKTAMKINTDPVVIYGSGNIGQAAMRLLLPNTQSKWKVVALIDDRPNIKGKRVAGIPIVATSQIEKVISKYGVKNAIIAVDDISIERRNEVAALFIGHGLQVSVMPSMRHQPDGELTLRRLKKINIEDLLEREPIKINNVQISASLKGKRVLITGAAGSIGSEIVRQVASFHPEIIVLCDVAESPLHSIGLELEEKFKGLNYKLFISSITDAKRMKNLFRDYTPDVVFHAAAYKHVPMMEDHPHEAILNNVLGTKMMADLSVQHGVERFVMVSTDKAVNPTNVMGASKRLAEMYIQGLYEQSIQPANLQASRFKKTLFITTRFGNVLASNGSVIPHFKAQLERGGPLTVTHPDITRFFMTIHEACQLVLEAAVMGKGGEIFVFDMGKSIRIADLARNMITLAGLKPDVDVKITYTGLRPGEKLYEEVLSEDETNLPTYHPKIMLARVQSTDYEIINEAITDLVTIARKGNEWECVKAMKDILPEFISNNSKFEDLDQLQIQPISPDSNTARLVRLVNSNNIPGDLKQSM</sequence>
<dbReference type="SUPFAM" id="SSF51735">
    <property type="entry name" value="NAD(P)-binding Rossmann-fold domains"/>
    <property type="match status" value="2"/>
</dbReference>
<evidence type="ECO:0000313" key="5">
    <source>
        <dbReference type="Proteomes" id="UP000598971"/>
    </source>
</evidence>
<dbReference type="Pfam" id="PF13727">
    <property type="entry name" value="CoA_binding_3"/>
    <property type="match status" value="1"/>
</dbReference>
<feature type="transmembrane region" description="Helical" evidence="2">
    <location>
        <begin position="15"/>
        <end position="37"/>
    </location>
</feature>
<evidence type="ECO:0000256" key="2">
    <source>
        <dbReference type="SAM" id="Phobius"/>
    </source>
</evidence>
<comment type="similarity">
    <text evidence="1">Belongs to the polysaccharide synthase family.</text>
</comment>
<feature type="transmembrane region" description="Helical" evidence="2">
    <location>
        <begin position="49"/>
        <end position="70"/>
    </location>
</feature>
<dbReference type="PANTHER" id="PTHR43318">
    <property type="entry name" value="UDP-N-ACETYLGLUCOSAMINE 4,6-DEHYDRATASE"/>
    <property type="match status" value="1"/>
</dbReference>
<dbReference type="InterPro" id="IPR003869">
    <property type="entry name" value="Polysac_CapD-like"/>
</dbReference>
<protein>
    <submittedName>
        <fullName evidence="4">NAD-dependent epimerase/dehydratase family protein</fullName>
    </submittedName>
</protein>
<evidence type="ECO:0000313" key="4">
    <source>
        <dbReference type="EMBL" id="NNV54918.1"/>
    </source>
</evidence>
<keyword evidence="2" id="KW-1133">Transmembrane helix</keyword>
<dbReference type="Proteomes" id="UP000598971">
    <property type="component" value="Unassembled WGS sequence"/>
</dbReference>
<keyword evidence="2" id="KW-0812">Transmembrane</keyword>
<dbReference type="PANTHER" id="PTHR43318:SF1">
    <property type="entry name" value="POLYSACCHARIDE BIOSYNTHESIS PROTEIN EPSC-RELATED"/>
    <property type="match status" value="1"/>
</dbReference>
<feature type="transmembrane region" description="Helical" evidence="2">
    <location>
        <begin position="82"/>
        <end position="103"/>
    </location>
</feature>
<keyword evidence="5" id="KW-1185">Reference proteome</keyword>
<accession>A0A8J8JSM6</accession>
<gene>
    <name evidence="4" type="ORF">GD597_05555</name>
</gene>
<dbReference type="CDD" id="cd05237">
    <property type="entry name" value="UDP_invert_4-6DH_SDR_e"/>
    <property type="match status" value="1"/>
</dbReference>
<dbReference type="Pfam" id="PF02719">
    <property type="entry name" value="Polysacc_synt_2"/>
    <property type="match status" value="1"/>
</dbReference>
<dbReference type="EMBL" id="WHPF01000003">
    <property type="protein sequence ID" value="NNV54918.1"/>
    <property type="molecule type" value="Genomic_DNA"/>
</dbReference>
<evidence type="ECO:0000256" key="1">
    <source>
        <dbReference type="ARBA" id="ARBA00007430"/>
    </source>
</evidence>
<feature type="domain" description="Polysaccharide biosynthesis protein CapD-like" evidence="3">
    <location>
        <begin position="289"/>
        <end position="583"/>
    </location>
</feature>